<dbReference type="GO" id="GO:0009002">
    <property type="term" value="F:serine-type D-Ala-D-Ala carboxypeptidase activity"/>
    <property type="evidence" value="ECO:0007669"/>
    <property type="project" value="UniProtKB-EC"/>
</dbReference>
<accession>A0A221W5I3</accession>
<dbReference type="AlphaFoldDB" id="A0A221W5I3"/>
<organism evidence="1 2">
    <name type="scientific">Actinoalloteichus hoggarensis</name>
    <dbReference type="NCBI Taxonomy" id="1470176"/>
    <lineage>
        <taxon>Bacteria</taxon>
        <taxon>Bacillati</taxon>
        <taxon>Actinomycetota</taxon>
        <taxon>Actinomycetes</taxon>
        <taxon>Pseudonocardiales</taxon>
        <taxon>Pseudonocardiaceae</taxon>
        <taxon>Actinoalloteichus</taxon>
    </lineage>
</organism>
<keyword evidence="1" id="KW-0378">Hydrolase</keyword>
<keyword evidence="1" id="KW-0645">Protease</keyword>
<dbReference type="PANTHER" id="PTHR46825:SF7">
    <property type="entry name" value="D-ALANYL-D-ALANINE CARBOXYPEPTIDASE"/>
    <property type="match status" value="1"/>
</dbReference>
<dbReference type="KEGG" id="ahg:AHOG_17885"/>
<keyword evidence="2" id="KW-1185">Reference proteome</keyword>
<dbReference type="Pfam" id="PF00144">
    <property type="entry name" value="Beta-lactamase"/>
    <property type="match status" value="1"/>
</dbReference>
<reference evidence="1 2" key="1">
    <citation type="submission" date="2017-07" db="EMBL/GenBank/DDBJ databases">
        <title>Complete genome sequence of Actinoalloteichus hoggarensis DSM 45943, type strain of Actinoalloteichus hoggarensis.</title>
        <authorList>
            <person name="Ruckert C."/>
            <person name="Nouioui I."/>
            <person name="Willmese J."/>
            <person name="van Wezel G."/>
            <person name="Klenk H.-P."/>
            <person name="Kalinowski J."/>
            <person name="Zotchev S.B."/>
        </authorList>
    </citation>
    <scope>NUCLEOTIDE SEQUENCE [LARGE SCALE GENOMIC DNA]</scope>
    <source>
        <strain evidence="1 2">DSM 45943</strain>
    </source>
</reference>
<dbReference type="Gene3D" id="3.40.710.10">
    <property type="entry name" value="DD-peptidase/beta-lactamase superfamily"/>
    <property type="match status" value="1"/>
</dbReference>
<dbReference type="EC" id="3.4.16.4" evidence="1"/>
<dbReference type="EMBL" id="CP022521">
    <property type="protein sequence ID" value="ASO21202.1"/>
    <property type="molecule type" value="Genomic_DNA"/>
</dbReference>
<dbReference type="InterPro" id="IPR012338">
    <property type="entry name" value="Beta-lactam/transpept-like"/>
</dbReference>
<evidence type="ECO:0000313" key="2">
    <source>
        <dbReference type="Proteomes" id="UP000204221"/>
    </source>
</evidence>
<dbReference type="PANTHER" id="PTHR46825">
    <property type="entry name" value="D-ALANYL-D-ALANINE-CARBOXYPEPTIDASE/ENDOPEPTIDASE AMPH"/>
    <property type="match status" value="1"/>
</dbReference>
<dbReference type="InterPro" id="IPR050491">
    <property type="entry name" value="AmpC-like"/>
</dbReference>
<proteinExistence type="predicted"/>
<protein>
    <submittedName>
        <fullName evidence="1">D-alanyl-D-alanine carboxypeptidase</fullName>
        <ecNumber evidence="1">3.4.16.4</ecNumber>
    </submittedName>
</protein>
<dbReference type="RefSeq" id="WP_093942407.1">
    <property type="nucleotide sequence ID" value="NZ_CP022521.1"/>
</dbReference>
<dbReference type="InterPro" id="IPR001466">
    <property type="entry name" value="Beta-lactam-related"/>
</dbReference>
<evidence type="ECO:0000313" key="1">
    <source>
        <dbReference type="EMBL" id="ASO21202.1"/>
    </source>
</evidence>
<dbReference type="Proteomes" id="UP000204221">
    <property type="component" value="Chromosome"/>
</dbReference>
<gene>
    <name evidence="1" type="ORF">AHOG_17885</name>
</gene>
<keyword evidence="1" id="KW-0121">Carboxypeptidase</keyword>
<sequence length="393" mass="41549">MSKSRPPHARRHGRLAASTVALLLCAPQANANAMVGPGAVDDRTAIEAEMIRMVEAGAPGVAVTITEGSRSRQAAEGVADLVTSAPMPAEGAFRAASLTKSMVAAAVLRLVDDGRLSLDDTLDRLVPGLVPDDELITVEHLVRHTSGLADYTVTLEEETPDEYGSRTFAPVDLVDMAVALGSVARPGAAFHYSNTGYILLGMIVESITDRSLSEVLHDEIVRPSGMTGTSLPVTDPALPRPHPAGYLVVDGQHHDVTDINPSFAWASYGVVSTAEDLQRFFRGLLTGALLSPELTALLRETVPTGHELWPGYGLGVEEMTTTCGTRLWGHTGAIPGYTTMSFATEDGERQVTVLFNQQDVSQEGALVSIGSANIVNLEFCGVPFVDLVTPPAG</sequence>
<dbReference type="SUPFAM" id="SSF56601">
    <property type="entry name" value="beta-lactamase/transpeptidase-like"/>
    <property type="match status" value="1"/>
</dbReference>
<name>A0A221W5I3_9PSEU</name>